<dbReference type="AlphaFoldDB" id="A0A5C6KII5"/>
<name>A0A5C6KII5_PARDI</name>
<gene>
    <name evidence="2" type="ORF">FSA05_06660</name>
</gene>
<organism evidence="2 3">
    <name type="scientific">Parabacteroides distasonis</name>
    <dbReference type="NCBI Taxonomy" id="823"/>
    <lineage>
        <taxon>Bacteria</taxon>
        <taxon>Pseudomonadati</taxon>
        <taxon>Bacteroidota</taxon>
        <taxon>Bacteroidia</taxon>
        <taxon>Bacteroidales</taxon>
        <taxon>Tannerellaceae</taxon>
        <taxon>Parabacteroides</taxon>
    </lineage>
</organism>
<proteinExistence type="predicted"/>
<sequence>MNSIHDIADYIILRVKSEDKNASLINLKLQKLLYYVQAWSYGINKKSMFTGDFEAWIHGPVNREIYNRFNPTKYLYSEINLEDCRNKDVALSVEDTEFVDFILENYLKYSGAELERLSHTEMPWIKTRGDLGVNERCDEIIPSALMTEYYGTKWKEINA</sequence>
<reference evidence="2 3" key="1">
    <citation type="submission" date="2019-07" db="EMBL/GenBank/DDBJ databases">
        <title>Genome sequencing of Parabacteroides distasonis iSURF_7.</title>
        <authorList>
            <person name="Degefu H.N."/>
            <person name="Ruoff K.L."/>
            <person name="Price C.E."/>
            <person name="Valls R.A."/>
            <person name="O'Toole G.A."/>
        </authorList>
    </citation>
    <scope>NUCLEOTIDE SEQUENCE [LARGE SCALE GENOMIC DNA]</scope>
    <source>
        <strain evidence="2 3">CFPLTA003_1B</strain>
    </source>
</reference>
<evidence type="ECO:0000313" key="2">
    <source>
        <dbReference type="EMBL" id="TWV62987.1"/>
    </source>
</evidence>
<dbReference type="Proteomes" id="UP000315827">
    <property type="component" value="Unassembled WGS sequence"/>
</dbReference>
<dbReference type="Pfam" id="PF13274">
    <property type="entry name" value="SocA_Panacea"/>
    <property type="match status" value="1"/>
</dbReference>
<dbReference type="InterPro" id="IPR025272">
    <property type="entry name" value="SocA_Panacea"/>
</dbReference>
<dbReference type="EMBL" id="VOHW01000003">
    <property type="protein sequence ID" value="TWV62987.1"/>
    <property type="molecule type" value="Genomic_DNA"/>
</dbReference>
<evidence type="ECO:0000313" key="3">
    <source>
        <dbReference type="Proteomes" id="UP000315827"/>
    </source>
</evidence>
<protein>
    <submittedName>
        <fullName evidence="2">DUF4065 domain-containing protein</fullName>
    </submittedName>
</protein>
<accession>A0A5C6KII5</accession>
<feature type="domain" description="Antitoxin SocA-like Panacea" evidence="1">
    <location>
        <begin position="29"/>
        <end position="124"/>
    </location>
</feature>
<dbReference type="RefSeq" id="WP_146375330.1">
    <property type="nucleotide sequence ID" value="NZ_VOHW01000003.1"/>
</dbReference>
<evidence type="ECO:0000259" key="1">
    <source>
        <dbReference type="Pfam" id="PF13274"/>
    </source>
</evidence>
<comment type="caution">
    <text evidence="2">The sequence shown here is derived from an EMBL/GenBank/DDBJ whole genome shotgun (WGS) entry which is preliminary data.</text>
</comment>